<dbReference type="RefSeq" id="WP_369188660.1">
    <property type="nucleotide sequence ID" value="NZ_CP163431.1"/>
</dbReference>
<organism evidence="4">
    <name type="scientific">Streptomyces sp. R08</name>
    <dbReference type="NCBI Taxonomy" id="3238624"/>
    <lineage>
        <taxon>Bacteria</taxon>
        <taxon>Bacillati</taxon>
        <taxon>Actinomycetota</taxon>
        <taxon>Actinomycetes</taxon>
        <taxon>Kitasatosporales</taxon>
        <taxon>Streptomycetaceae</taxon>
        <taxon>Streptomyces</taxon>
    </lineage>
</organism>
<sequence length="286" mass="29605">MAPINPTTPTRALVLGGGGVTGMGWEIGVLAGLLDEGVDLRDADTVIGTSAGSFVGTNYTSGTDWEILFADQGKAGDNEPVMHTDPAVYEGWTQAFIAGAGDPEAVGAGFGRVARTFGAGVDTETRRAVVRSRLRTAQWPANMRVAVTDADTGQLHLLGPDAGVPVETATAASGAVPGIWPSVRFDGREWIDAGMVSAANAALAIGHDRIVVLAPMFEGHAGIPSAQDDVARLNRTGARAFLAVPDGAARDAIGPNPYDPTRARAAAEAGRHQGRTFAAEIKQLWV</sequence>
<evidence type="ECO:0000313" key="4">
    <source>
        <dbReference type="EMBL" id="XDQ02542.1"/>
    </source>
</evidence>
<dbReference type="InterPro" id="IPR016035">
    <property type="entry name" value="Acyl_Trfase/lysoPLipase"/>
</dbReference>
<gene>
    <name evidence="4" type="ORF">AB5J58_21035</name>
</gene>
<dbReference type="SUPFAM" id="SSF52151">
    <property type="entry name" value="FabD/lysophospholipase-like"/>
    <property type="match status" value="1"/>
</dbReference>
<name>A0AB39M9J0_9ACTN</name>
<proteinExistence type="predicted"/>
<evidence type="ECO:0000256" key="1">
    <source>
        <dbReference type="ARBA" id="ARBA00023098"/>
    </source>
</evidence>
<keyword evidence="2" id="KW-0442">Lipid degradation</keyword>
<dbReference type="InterPro" id="IPR002641">
    <property type="entry name" value="PNPLA_dom"/>
</dbReference>
<feature type="active site" description="Nucleophile" evidence="2">
    <location>
        <position position="50"/>
    </location>
</feature>
<dbReference type="GO" id="GO:0016787">
    <property type="term" value="F:hydrolase activity"/>
    <property type="evidence" value="ECO:0007669"/>
    <property type="project" value="UniProtKB-UniRule"/>
</dbReference>
<dbReference type="Pfam" id="PF01734">
    <property type="entry name" value="Patatin"/>
    <property type="match status" value="1"/>
</dbReference>
<accession>A0AB39M9J0</accession>
<keyword evidence="2" id="KW-0378">Hydrolase</keyword>
<evidence type="ECO:0000259" key="3">
    <source>
        <dbReference type="PROSITE" id="PS51635"/>
    </source>
</evidence>
<dbReference type="GO" id="GO:0016042">
    <property type="term" value="P:lipid catabolic process"/>
    <property type="evidence" value="ECO:0007669"/>
    <property type="project" value="UniProtKB-UniRule"/>
</dbReference>
<dbReference type="EMBL" id="CP163431">
    <property type="protein sequence ID" value="XDQ02542.1"/>
    <property type="molecule type" value="Genomic_DNA"/>
</dbReference>
<keyword evidence="1 2" id="KW-0443">Lipid metabolism</keyword>
<evidence type="ECO:0000256" key="2">
    <source>
        <dbReference type="PROSITE-ProRule" id="PRU01161"/>
    </source>
</evidence>
<dbReference type="Gene3D" id="3.40.1090.10">
    <property type="entry name" value="Cytosolic phospholipase A2 catalytic domain"/>
    <property type="match status" value="2"/>
</dbReference>
<feature type="active site" description="Proton acceptor" evidence="2">
    <location>
        <position position="192"/>
    </location>
</feature>
<dbReference type="PROSITE" id="PS51635">
    <property type="entry name" value="PNPLA"/>
    <property type="match status" value="1"/>
</dbReference>
<dbReference type="AlphaFoldDB" id="A0AB39M9J0"/>
<comment type="caution">
    <text evidence="2">Lacks conserved residue(s) required for the propagation of feature annotation.</text>
</comment>
<protein>
    <submittedName>
        <fullName evidence="4">Patatin-like phospholipase family protein</fullName>
    </submittedName>
</protein>
<reference evidence="4" key="1">
    <citation type="submission" date="2024-07" db="EMBL/GenBank/DDBJ databases">
        <authorList>
            <person name="Yu S.T."/>
        </authorList>
    </citation>
    <scope>NUCLEOTIDE SEQUENCE</scope>
    <source>
        <strain evidence="4">R08</strain>
    </source>
</reference>
<feature type="short sequence motif" description="GXSXG" evidence="2">
    <location>
        <begin position="48"/>
        <end position="52"/>
    </location>
</feature>
<feature type="domain" description="PNPLA" evidence="3">
    <location>
        <begin position="14"/>
        <end position="205"/>
    </location>
</feature>